<proteinExistence type="predicted"/>
<feature type="region of interest" description="Disordered" evidence="1">
    <location>
        <begin position="200"/>
        <end position="237"/>
    </location>
</feature>
<dbReference type="AlphaFoldDB" id="A0A830FB23"/>
<feature type="compositionally biased region" description="Basic and acidic residues" evidence="1">
    <location>
        <begin position="200"/>
        <end position="211"/>
    </location>
</feature>
<dbReference type="Proteomes" id="UP000628840">
    <property type="component" value="Unassembled WGS sequence"/>
</dbReference>
<feature type="compositionally biased region" description="Polar residues" evidence="1">
    <location>
        <begin position="217"/>
        <end position="229"/>
    </location>
</feature>
<protein>
    <submittedName>
        <fullName evidence="2">Uncharacterized protein</fullName>
    </submittedName>
</protein>
<keyword evidence="3" id="KW-1185">Reference proteome</keyword>
<feature type="compositionally biased region" description="Basic and acidic residues" evidence="1">
    <location>
        <begin position="12"/>
        <end position="27"/>
    </location>
</feature>
<accession>A0A830FB23</accession>
<dbReference type="RefSeq" id="WP_188880097.1">
    <property type="nucleotide sequence ID" value="NZ_BMPF01000001.1"/>
</dbReference>
<name>A0A830FB23_9EURY</name>
<dbReference type="OrthoDB" id="384008at2157"/>
<gene>
    <name evidence="2" type="ORF">GCM10009037_10690</name>
</gene>
<sequence length="237" mass="25336">MTVDLHPTTVEAARDRGGDKDPDRPEGITEALETEQLGYGEGEPLVGESYQDYPSREELSNPARGEFLRDLLAHPCVGGLDDAVAELTGAGDNPTLHKWLSTVEAATEAHSLDVDTLTAKGEDERGQGGTDTLTSVLGYEPPEDLVTRNNPVLIAELYGIGLSVAEVADTLGERVEGHLPEGHVRDTLKTVGLLEGRTREEQREAFEDNDSRLGGTTIDNTGSGQSKGLTVNAEDFA</sequence>
<reference evidence="2 3" key="1">
    <citation type="journal article" date="2019" name="Int. J. Syst. Evol. Microbiol.">
        <title>The Global Catalogue of Microorganisms (GCM) 10K type strain sequencing project: providing services to taxonomists for standard genome sequencing and annotation.</title>
        <authorList>
            <consortium name="The Broad Institute Genomics Platform"/>
            <consortium name="The Broad Institute Genome Sequencing Center for Infectious Disease"/>
            <person name="Wu L."/>
            <person name="Ma J."/>
        </authorList>
    </citation>
    <scope>NUCLEOTIDE SEQUENCE [LARGE SCALE GENOMIC DNA]</scope>
    <source>
        <strain evidence="2 3">JCM 19585</strain>
    </source>
</reference>
<feature type="region of interest" description="Disordered" evidence="1">
    <location>
        <begin position="1"/>
        <end position="27"/>
    </location>
</feature>
<evidence type="ECO:0000256" key="1">
    <source>
        <dbReference type="SAM" id="MobiDB-lite"/>
    </source>
</evidence>
<organism evidence="2 3">
    <name type="scientific">Halarchaeum grantii</name>
    <dbReference type="NCBI Taxonomy" id="1193105"/>
    <lineage>
        <taxon>Archaea</taxon>
        <taxon>Methanobacteriati</taxon>
        <taxon>Methanobacteriota</taxon>
        <taxon>Stenosarchaea group</taxon>
        <taxon>Halobacteria</taxon>
        <taxon>Halobacteriales</taxon>
        <taxon>Halobacteriaceae</taxon>
    </lineage>
</organism>
<evidence type="ECO:0000313" key="3">
    <source>
        <dbReference type="Proteomes" id="UP000628840"/>
    </source>
</evidence>
<evidence type="ECO:0000313" key="2">
    <source>
        <dbReference type="EMBL" id="GGL28861.1"/>
    </source>
</evidence>
<dbReference type="EMBL" id="BMPF01000001">
    <property type="protein sequence ID" value="GGL28861.1"/>
    <property type="molecule type" value="Genomic_DNA"/>
</dbReference>
<comment type="caution">
    <text evidence="2">The sequence shown here is derived from an EMBL/GenBank/DDBJ whole genome shotgun (WGS) entry which is preliminary data.</text>
</comment>